<evidence type="ECO:0000256" key="8">
    <source>
        <dbReference type="ARBA" id="ARBA00022989"/>
    </source>
</evidence>
<evidence type="ECO:0000256" key="12">
    <source>
        <dbReference type="SAM" id="SignalP"/>
    </source>
</evidence>
<evidence type="ECO:0000256" key="3">
    <source>
        <dbReference type="ARBA" id="ARBA00022475"/>
    </source>
</evidence>
<feature type="domain" description="Leucine-rich repeat-containing N-terminal plant-type" evidence="13">
    <location>
        <begin position="36"/>
        <end position="88"/>
    </location>
</feature>
<evidence type="ECO:0000259" key="13">
    <source>
        <dbReference type="Pfam" id="PF08263"/>
    </source>
</evidence>
<dbReference type="PANTHER" id="PTHR48061">
    <property type="entry name" value="LEUCINE-RICH REPEAT RECEPTOR PROTEIN KINASE EMS1-LIKE-RELATED"/>
    <property type="match status" value="1"/>
</dbReference>
<comment type="similarity">
    <text evidence="2">Belongs to the RLP family.</text>
</comment>
<evidence type="ECO:0000256" key="1">
    <source>
        <dbReference type="ARBA" id="ARBA00004251"/>
    </source>
</evidence>
<proteinExistence type="inferred from homology"/>
<dbReference type="InterPro" id="IPR046956">
    <property type="entry name" value="RLP23-like"/>
</dbReference>
<evidence type="ECO:0000256" key="10">
    <source>
        <dbReference type="ARBA" id="ARBA00023170"/>
    </source>
</evidence>
<keyword evidence="11" id="KW-0325">Glycoprotein</keyword>
<dbReference type="Proteomes" id="UP000694861">
    <property type="component" value="Linkage group LG5"/>
</dbReference>
<evidence type="ECO:0000256" key="9">
    <source>
        <dbReference type="ARBA" id="ARBA00023136"/>
    </source>
</evidence>
<keyword evidence="14" id="KW-1185">Reference proteome</keyword>
<protein>
    <submittedName>
        <fullName evidence="15">Receptor-like protein kinase At3g47110</fullName>
    </submittedName>
</protein>
<dbReference type="Pfam" id="PF13855">
    <property type="entry name" value="LRR_8"/>
    <property type="match status" value="2"/>
</dbReference>
<feature type="signal peptide" evidence="12">
    <location>
        <begin position="1"/>
        <end position="19"/>
    </location>
</feature>
<accession>A0ABM1LQQ5</accession>
<reference evidence="15" key="2">
    <citation type="submission" date="2025-08" db="UniProtKB">
        <authorList>
            <consortium name="RefSeq"/>
        </authorList>
    </citation>
    <scope>IDENTIFICATION</scope>
</reference>
<keyword evidence="9" id="KW-0472">Membrane</keyword>
<dbReference type="SMART" id="SM00369">
    <property type="entry name" value="LRR_TYP"/>
    <property type="match status" value="5"/>
</dbReference>
<dbReference type="Pfam" id="PF08263">
    <property type="entry name" value="LRRNT_2"/>
    <property type="match status" value="1"/>
</dbReference>
<keyword evidence="5" id="KW-0812">Transmembrane</keyword>
<evidence type="ECO:0000256" key="4">
    <source>
        <dbReference type="ARBA" id="ARBA00022614"/>
    </source>
</evidence>
<evidence type="ECO:0000313" key="15">
    <source>
        <dbReference type="RefSeq" id="XP_016649732.1"/>
    </source>
</evidence>
<keyword evidence="4" id="KW-0433">Leucine-rich repeat</keyword>
<evidence type="ECO:0000256" key="2">
    <source>
        <dbReference type="ARBA" id="ARBA00009592"/>
    </source>
</evidence>
<dbReference type="InterPro" id="IPR013210">
    <property type="entry name" value="LRR_N_plant-typ"/>
</dbReference>
<feature type="chain" id="PRO_5046293883" evidence="12">
    <location>
        <begin position="20"/>
        <end position="471"/>
    </location>
</feature>
<dbReference type="SUPFAM" id="SSF52058">
    <property type="entry name" value="L domain-like"/>
    <property type="match status" value="2"/>
</dbReference>
<dbReference type="Pfam" id="PF00560">
    <property type="entry name" value="LRR_1"/>
    <property type="match status" value="1"/>
</dbReference>
<gene>
    <name evidence="15" type="primary">LOC103331642</name>
</gene>
<evidence type="ECO:0000256" key="7">
    <source>
        <dbReference type="ARBA" id="ARBA00022737"/>
    </source>
</evidence>
<keyword evidence="7" id="KW-0677">Repeat</keyword>
<name>A0ABM1LQQ5_PRUMU</name>
<reference evidence="14" key="1">
    <citation type="journal article" date="2012" name="Nat. Commun.">
        <title>The genome of Prunus mume.</title>
        <authorList>
            <person name="Zhang Q."/>
            <person name="Chen W."/>
            <person name="Sun L."/>
            <person name="Zhao F."/>
            <person name="Huang B."/>
            <person name="Yang W."/>
            <person name="Tao Y."/>
            <person name="Wang J."/>
            <person name="Yuan Z."/>
            <person name="Fan G."/>
            <person name="Xing Z."/>
            <person name="Han C."/>
            <person name="Pan H."/>
            <person name="Zhong X."/>
            <person name="Shi W."/>
            <person name="Liang X."/>
            <person name="Du D."/>
            <person name="Sun F."/>
            <person name="Xu Z."/>
            <person name="Hao R."/>
            <person name="Lv T."/>
            <person name="Lv Y."/>
            <person name="Zheng Z."/>
            <person name="Sun M."/>
            <person name="Luo L."/>
            <person name="Cai M."/>
            <person name="Gao Y."/>
            <person name="Wang J."/>
            <person name="Yin Y."/>
            <person name="Xu X."/>
            <person name="Cheng T."/>
            <person name="Wang J."/>
        </authorList>
    </citation>
    <scope>NUCLEOTIDE SEQUENCE [LARGE SCALE GENOMIC DNA]</scope>
</reference>
<organism evidence="14 15">
    <name type="scientific">Prunus mume</name>
    <name type="common">Japanese apricot</name>
    <name type="synonym">Armeniaca mume</name>
    <dbReference type="NCBI Taxonomy" id="102107"/>
    <lineage>
        <taxon>Eukaryota</taxon>
        <taxon>Viridiplantae</taxon>
        <taxon>Streptophyta</taxon>
        <taxon>Embryophyta</taxon>
        <taxon>Tracheophyta</taxon>
        <taxon>Spermatophyta</taxon>
        <taxon>Magnoliopsida</taxon>
        <taxon>eudicotyledons</taxon>
        <taxon>Gunneridae</taxon>
        <taxon>Pentapetalae</taxon>
        <taxon>rosids</taxon>
        <taxon>fabids</taxon>
        <taxon>Rosales</taxon>
        <taxon>Rosaceae</taxon>
        <taxon>Amygdaloideae</taxon>
        <taxon>Amygdaleae</taxon>
        <taxon>Prunus</taxon>
    </lineage>
</organism>
<dbReference type="PANTHER" id="PTHR48061:SF12">
    <property type="entry name" value="DISEASE RESISTANCE LIKE PROTEIN"/>
    <property type="match status" value="1"/>
</dbReference>
<dbReference type="InterPro" id="IPR001611">
    <property type="entry name" value="Leu-rich_rpt"/>
</dbReference>
<evidence type="ECO:0000256" key="11">
    <source>
        <dbReference type="ARBA" id="ARBA00023180"/>
    </source>
</evidence>
<evidence type="ECO:0000256" key="6">
    <source>
        <dbReference type="ARBA" id="ARBA00022729"/>
    </source>
</evidence>
<evidence type="ECO:0000256" key="5">
    <source>
        <dbReference type="ARBA" id="ARBA00022692"/>
    </source>
</evidence>
<evidence type="ECO:0000313" key="14">
    <source>
        <dbReference type="Proteomes" id="UP000694861"/>
    </source>
</evidence>
<dbReference type="InterPro" id="IPR003591">
    <property type="entry name" value="Leu-rich_rpt_typical-subtyp"/>
</dbReference>
<comment type="subcellular location">
    <subcellularLocation>
        <location evidence="1">Cell membrane</location>
        <topology evidence="1">Single-pass type I membrane protein</topology>
    </subcellularLocation>
</comment>
<keyword evidence="8" id="KW-1133">Transmembrane helix</keyword>
<sequence length="471" mass="52105">MSLPMFSKVVLLLFHVVVANSLYSLQQQQQQKPSCHDEELSALLQFKKSFIITKSASGYNGSYPKVSSWKRAEEAYTSCCSWDSVECDVQTGHVIGLDLSSSCLYGSINSNSSLFLLVHLQRLNLADNRFNYSQIPSRISNLRRLTYLNLSASVFSGHVPSEVTQLSMLSSLDLFLNLDGFSGENLLKMDASNMRSLVQNLTSLEKLSLNFINISSAVPDSIANLSFLKSLTLRDCGVFGQFPAGVFKLPNLKILSLRFNQDLTGYLPEFNQSSPLMVLKIAGTSFSGKLPSSIENLGSLNELDVGSCSFSGIVPFSLGNLRQLNYVDLSFNKFNGPIPTSLANLTELTHLLLSNNNFSAGALSWLAKQTKLNDVYLESINLSGDIPSSLRNLTQLTRLNLPKNHLTGPIPSWLGNLTKLVDIYLSQNKLHGSLPESIYNVMNLRNLLLDENNLSGIVEFDKLLNLRNLIR</sequence>
<dbReference type="PROSITE" id="PS51450">
    <property type="entry name" value="LRR"/>
    <property type="match status" value="1"/>
</dbReference>
<keyword evidence="6 12" id="KW-0732">Signal</keyword>
<dbReference type="Gene3D" id="3.80.10.10">
    <property type="entry name" value="Ribonuclease Inhibitor"/>
    <property type="match status" value="2"/>
</dbReference>
<dbReference type="RefSeq" id="XP_016649732.1">
    <property type="nucleotide sequence ID" value="XM_016794246.1"/>
</dbReference>
<dbReference type="InterPro" id="IPR032675">
    <property type="entry name" value="LRR_dom_sf"/>
</dbReference>
<dbReference type="GeneID" id="103331642"/>
<keyword evidence="10" id="KW-0675">Receptor</keyword>
<keyword evidence="3" id="KW-1003">Cell membrane</keyword>